<keyword evidence="3" id="KW-1185">Reference proteome</keyword>
<evidence type="ECO:0000256" key="1">
    <source>
        <dbReference type="SAM" id="Phobius"/>
    </source>
</evidence>
<accession>A0ABY8CA38</accession>
<dbReference type="Proteomes" id="UP001222275">
    <property type="component" value="Chromosome"/>
</dbReference>
<evidence type="ECO:0000313" key="3">
    <source>
        <dbReference type="Proteomes" id="UP001222275"/>
    </source>
</evidence>
<feature type="transmembrane region" description="Helical" evidence="1">
    <location>
        <begin position="6"/>
        <end position="23"/>
    </location>
</feature>
<reference evidence="2 3" key="1">
    <citation type="submission" date="2022-06" db="EMBL/GenBank/DDBJ databases">
        <title>Thiomicrohabdus sp. nov, an obligately chemolithoautotrophic, sulfur-oxidizing bacterium isolated from beach of Guanyin Mountain. Amoy.</title>
        <authorList>
            <person name="Zhu H."/>
        </authorList>
    </citation>
    <scope>NUCLEOTIDE SEQUENCE [LARGE SCALE GENOMIC DNA]</scope>
    <source>
        <strain evidence="2 3">XGS-01</strain>
    </source>
</reference>
<dbReference type="EMBL" id="CP102381">
    <property type="protein sequence ID" value="WEJ62845.1"/>
    <property type="molecule type" value="Genomic_DNA"/>
</dbReference>
<sequence length="144" mass="15790">MENILPVIPAWIMLTIGVVLLALELLSGAFVILFFGMAFLVVGYSGFMIDWQAGEYQVLAVAVLGGILTYVLRGYFMRGMSKEDLPLETMQVGESGIIVDDGGEQRLRYKGTTWAFKYTGEDAVAIGDEVMVVELKNNVALVTK</sequence>
<proteinExistence type="predicted"/>
<protein>
    <submittedName>
        <fullName evidence="2">NfeD family protein</fullName>
    </submittedName>
</protein>
<keyword evidence="1" id="KW-0472">Membrane</keyword>
<gene>
    <name evidence="2" type="ORF">NR989_00965</name>
</gene>
<feature type="transmembrane region" description="Helical" evidence="1">
    <location>
        <begin position="55"/>
        <end position="72"/>
    </location>
</feature>
<keyword evidence="1" id="KW-0812">Transmembrane</keyword>
<evidence type="ECO:0000313" key="2">
    <source>
        <dbReference type="EMBL" id="WEJ62845.1"/>
    </source>
</evidence>
<dbReference type="RefSeq" id="WP_275595102.1">
    <property type="nucleotide sequence ID" value="NZ_CP102381.1"/>
</dbReference>
<keyword evidence="1" id="KW-1133">Transmembrane helix</keyword>
<feature type="transmembrane region" description="Helical" evidence="1">
    <location>
        <begin position="30"/>
        <end position="49"/>
    </location>
</feature>
<organism evidence="2 3">
    <name type="scientific">Thiomicrorhabdus lithotrophica</name>
    <dbReference type="NCBI Taxonomy" id="2949997"/>
    <lineage>
        <taxon>Bacteria</taxon>
        <taxon>Pseudomonadati</taxon>
        <taxon>Pseudomonadota</taxon>
        <taxon>Gammaproteobacteria</taxon>
        <taxon>Thiotrichales</taxon>
        <taxon>Piscirickettsiaceae</taxon>
        <taxon>Thiomicrorhabdus</taxon>
    </lineage>
</organism>
<name>A0ABY8CA38_9GAMM</name>